<evidence type="ECO:0000256" key="2">
    <source>
        <dbReference type="SAM" id="MobiDB-lite"/>
    </source>
</evidence>
<reference evidence="3" key="1">
    <citation type="submission" date="2019-07" db="EMBL/GenBank/DDBJ databases">
        <authorList>
            <person name="Dittberner H."/>
        </authorList>
    </citation>
    <scope>NUCLEOTIDE SEQUENCE [LARGE SCALE GENOMIC DNA]</scope>
</reference>
<protein>
    <submittedName>
        <fullName evidence="3">Uncharacterized protein</fullName>
    </submittedName>
</protein>
<feature type="coiled-coil region" evidence="1">
    <location>
        <begin position="25"/>
        <end position="52"/>
    </location>
</feature>
<evidence type="ECO:0000313" key="3">
    <source>
        <dbReference type="EMBL" id="VVA93155.1"/>
    </source>
</evidence>
<keyword evidence="1" id="KW-0175">Coiled coil</keyword>
<dbReference type="EMBL" id="CABITT030000001">
    <property type="protein sequence ID" value="VVA93155.1"/>
    <property type="molecule type" value="Genomic_DNA"/>
</dbReference>
<name>A0A565AXA1_9BRAS</name>
<gene>
    <name evidence="3" type="ORF">ANE_LOCUS3600</name>
</gene>
<evidence type="ECO:0000313" key="4">
    <source>
        <dbReference type="Proteomes" id="UP000489600"/>
    </source>
</evidence>
<organism evidence="3 4">
    <name type="scientific">Arabis nemorensis</name>
    <dbReference type="NCBI Taxonomy" id="586526"/>
    <lineage>
        <taxon>Eukaryota</taxon>
        <taxon>Viridiplantae</taxon>
        <taxon>Streptophyta</taxon>
        <taxon>Embryophyta</taxon>
        <taxon>Tracheophyta</taxon>
        <taxon>Spermatophyta</taxon>
        <taxon>Magnoliopsida</taxon>
        <taxon>eudicotyledons</taxon>
        <taxon>Gunneridae</taxon>
        <taxon>Pentapetalae</taxon>
        <taxon>rosids</taxon>
        <taxon>malvids</taxon>
        <taxon>Brassicales</taxon>
        <taxon>Brassicaceae</taxon>
        <taxon>Arabideae</taxon>
        <taxon>Arabis</taxon>
    </lineage>
</organism>
<evidence type="ECO:0000256" key="1">
    <source>
        <dbReference type="SAM" id="Coils"/>
    </source>
</evidence>
<accession>A0A565AXA1</accession>
<dbReference type="Proteomes" id="UP000489600">
    <property type="component" value="Unassembled WGS sequence"/>
</dbReference>
<proteinExistence type="predicted"/>
<sequence>MMYDRKLNKAFDRVMMQIEQLTASSGELSKQAEETRLRNRELQEELEAERAARGSLKSWADQEIARLNESLVVEVSKAEAALRGRQQQRQGKLKRYCKDMVEVNRITSLANQSGCIKAYLEDIKEVGAQIFEARFQSLAADKAKYIAELGALDVVEVTDADFEVTPRRSFEPSSERVVADVAASLNQYGSHMSPQRCVADLSSGSSSDEEGEVRDPSTGEFLAPLSGNPVTPAAQT</sequence>
<dbReference type="AlphaFoldDB" id="A0A565AXA1"/>
<keyword evidence="4" id="KW-1185">Reference proteome</keyword>
<feature type="region of interest" description="Disordered" evidence="2">
    <location>
        <begin position="195"/>
        <end position="236"/>
    </location>
</feature>
<comment type="caution">
    <text evidence="3">The sequence shown here is derived from an EMBL/GenBank/DDBJ whole genome shotgun (WGS) entry which is preliminary data.</text>
</comment>